<comment type="caution">
    <text evidence="2">The sequence shown here is derived from an EMBL/GenBank/DDBJ whole genome shotgun (WGS) entry which is preliminary data.</text>
</comment>
<dbReference type="GO" id="GO:1902929">
    <property type="term" value="C:plasma membrane of growing cell tip"/>
    <property type="evidence" value="ECO:0007669"/>
    <property type="project" value="TreeGrafter"/>
</dbReference>
<dbReference type="SUPFAM" id="SSF50965">
    <property type="entry name" value="Galactose oxidase, central domain"/>
    <property type="match status" value="1"/>
</dbReference>
<dbReference type="Proteomes" id="UP000739538">
    <property type="component" value="Unassembled WGS sequence"/>
</dbReference>
<reference evidence="2" key="2">
    <citation type="journal article" date="2021" name="Microbiome">
        <title>Successional dynamics and alternative stable states in a saline activated sludge microbial community over 9 years.</title>
        <authorList>
            <person name="Wang Y."/>
            <person name="Ye J."/>
            <person name="Ju F."/>
            <person name="Liu L."/>
            <person name="Boyd J.A."/>
            <person name="Deng Y."/>
            <person name="Parks D.H."/>
            <person name="Jiang X."/>
            <person name="Yin X."/>
            <person name="Woodcroft B.J."/>
            <person name="Tyson G.W."/>
            <person name="Hugenholtz P."/>
            <person name="Polz M.F."/>
            <person name="Zhang T."/>
        </authorList>
    </citation>
    <scope>NUCLEOTIDE SEQUENCE</scope>
    <source>
        <strain evidence="2">HKST-UBA02</strain>
    </source>
</reference>
<dbReference type="NCBIfam" id="TIGR04183">
    <property type="entry name" value="Por_Secre_tail"/>
    <property type="match status" value="1"/>
</dbReference>
<dbReference type="InterPro" id="IPR039448">
    <property type="entry name" value="Beta_helix"/>
</dbReference>
<dbReference type="InterPro" id="IPR012334">
    <property type="entry name" value="Pectin_lyas_fold"/>
</dbReference>
<dbReference type="InterPro" id="IPR011050">
    <property type="entry name" value="Pectin_lyase_fold/virulence"/>
</dbReference>
<accession>A0A956NLU6</accession>
<dbReference type="SUPFAM" id="SSF51126">
    <property type="entry name" value="Pectin lyase-like"/>
    <property type="match status" value="1"/>
</dbReference>
<dbReference type="PANTHER" id="PTHR31778:SF2">
    <property type="entry name" value="BUD SITE SELECTION PROTEIN RAX2"/>
    <property type="match status" value="1"/>
</dbReference>
<dbReference type="Gene3D" id="2.160.20.10">
    <property type="entry name" value="Single-stranded right-handed beta-helix, Pectin lyase-like"/>
    <property type="match status" value="1"/>
</dbReference>
<evidence type="ECO:0000313" key="2">
    <source>
        <dbReference type="EMBL" id="MCA9759524.1"/>
    </source>
</evidence>
<feature type="domain" description="Right handed beta helix" evidence="1">
    <location>
        <begin position="581"/>
        <end position="722"/>
    </location>
</feature>
<gene>
    <name evidence="2" type="ORF">KDA27_27260</name>
</gene>
<dbReference type="InterPro" id="IPR011043">
    <property type="entry name" value="Gal_Oxase/kelch_b-propeller"/>
</dbReference>
<evidence type="ECO:0000259" key="1">
    <source>
        <dbReference type="Pfam" id="PF13229"/>
    </source>
</evidence>
<evidence type="ECO:0000313" key="3">
    <source>
        <dbReference type="Proteomes" id="UP000739538"/>
    </source>
</evidence>
<dbReference type="InterPro" id="IPR026444">
    <property type="entry name" value="Secre_tail"/>
</dbReference>
<dbReference type="AlphaFoldDB" id="A0A956NLU6"/>
<name>A0A956NLU6_UNCEI</name>
<organism evidence="2 3">
    <name type="scientific">Eiseniibacteriota bacterium</name>
    <dbReference type="NCBI Taxonomy" id="2212470"/>
    <lineage>
        <taxon>Bacteria</taxon>
        <taxon>Candidatus Eiseniibacteriota</taxon>
    </lineage>
</organism>
<dbReference type="GO" id="GO:0005935">
    <property type="term" value="C:cellular bud neck"/>
    <property type="evidence" value="ECO:0007669"/>
    <property type="project" value="TreeGrafter"/>
</dbReference>
<dbReference type="EMBL" id="JAGQHS010000377">
    <property type="protein sequence ID" value="MCA9759524.1"/>
    <property type="molecule type" value="Genomic_DNA"/>
</dbReference>
<dbReference type="PANTHER" id="PTHR31778">
    <property type="entry name" value="BUD SITE SELECTION PROTEIN RAX2"/>
    <property type="match status" value="1"/>
</dbReference>
<reference evidence="2" key="1">
    <citation type="submission" date="2020-04" db="EMBL/GenBank/DDBJ databases">
        <authorList>
            <person name="Zhang T."/>
        </authorList>
    </citation>
    <scope>NUCLEOTIDE SEQUENCE</scope>
    <source>
        <strain evidence="2">HKST-UBA02</strain>
    </source>
</reference>
<proteinExistence type="predicted"/>
<sequence length="910" mass="94954">MHVTPAPCCSTADELECNRAGSVHDLNHPSGRFLRRRTTLRIFAPVSVLVLASLLLSGRAGATWSTGSPSVSDPVFDQVTAFVGFYGDLVVAGDFDQAGSVAASNIALWDGNAWSRLGAGFDAAPNALCVYENELYAAGYFANSGSTSVAHIARWDGSEWQPLGVGLDDFVTSLAVYEGKLFVGGKFLHAGGVPAAHLAYWDGASWTSGGDFDDRVEALLVADGRLFAGGLFELVDSTPAQRVASYDGSAWSALGAGLDGRVRELLYFDGGLVVGGAFSNAGAAPANNIARWDGMQWAPLGSGVDGEVFALARFRRGLAVGGAFAHAGGAAASHVALWDGGTWATLDGGVDDQVAGLRQEDGVLFAGGRFTQADGMPSNCISVWTEDSVPNLAYLITELGTGDFPNVQFACDAVALRDTVRVSMGGYDEDLVIRDKWFTIDSTDGRDMTSIRSLDWQGDDSSDAGGRIVDVSITGDVHVVKSGGPLRFTRCRFDSFLDARLSTYVSDLRVSDSEILAGAHVEAWGSGVAASVEDSYVRGGIQVFGDYAFLVRSVIEGGAIQLGADDASSLADCTLTGATSVSVDGSSGARAVRNRLVDCGLMSLDATTWGIDGLDNEFVSSGGLTASAAFGGAVVLRRNRLLDCDRGIVIDGDTQTILEENLLARCGTGIVTSGSVYELGEVSKNTVVSCQGPGIHWVSEAMGFGLTIAGNLVVGCDSGISLVDLPADHALECNDVWDNPGGNWVGVTNPTGTDGNISVDPLFCNDTFDDYSLTWDSPCAPAQQPSCGRIGALDVGCGESASIGDDSRGGGSGLDQGRGGDLPLVVLAPNPILPGVAIDFRAPSSVPVRIEVFDLRGRRISWGVVEGTGSLQRFVPLPGDASGWAAGAYLLRLQAGEKIALRKLVVLRRR</sequence>
<protein>
    <submittedName>
        <fullName evidence="2">Right-handed parallel beta-helix repeat-containing protein</fullName>
    </submittedName>
</protein>
<dbReference type="Pfam" id="PF13229">
    <property type="entry name" value="Beta_helix"/>
    <property type="match status" value="1"/>
</dbReference>